<dbReference type="GO" id="GO:0008270">
    <property type="term" value="F:zinc ion binding"/>
    <property type="evidence" value="ECO:0007669"/>
    <property type="project" value="UniProtKB-KW"/>
</dbReference>
<feature type="compositionally biased region" description="Low complexity" evidence="6">
    <location>
        <begin position="358"/>
        <end position="371"/>
    </location>
</feature>
<evidence type="ECO:0000256" key="3">
    <source>
        <dbReference type="ARBA" id="ARBA00022771"/>
    </source>
</evidence>
<dbReference type="AlphaFoldDB" id="A0A8S2CYL9"/>
<keyword evidence="1" id="KW-0479">Metal-binding</keyword>
<evidence type="ECO:0000256" key="4">
    <source>
        <dbReference type="ARBA" id="ARBA00022833"/>
    </source>
</evidence>
<accession>A0A8S2CYL9</accession>
<feature type="compositionally biased region" description="Polar residues" evidence="6">
    <location>
        <begin position="40"/>
        <end position="50"/>
    </location>
</feature>
<dbReference type="Proteomes" id="UP000682733">
    <property type="component" value="Unassembled WGS sequence"/>
</dbReference>
<dbReference type="EMBL" id="CAJNOK010001916">
    <property type="protein sequence ID" value="CAF0835839.1"/>
    <property type="molecule type" value="Genomic_DNA"/>
</dbReference>
<evidence type="ECO:0000313" key="8">
    <source>
        <dbReference type="EMBL" id="CAF0835839.1"/>
    </source>
</evidence>
<evidence type="ECO:0000256" key="6">
    <source>
        <dbReference type="SAM" id="MobiDB-lite"/>
    </source>
</evidence>
<name>A0A8S2CYL9_9BILA</name>
<dbReference type="InterPro" id="IPR050688">
    <property type="entry name" value="Zinc_finger/UBP_domain"/>
</dbReference>
<evidence type="ECO:0000259" key="7">
    <source>
        <dbReference type="PROSITE" id="PS50157"/>
    </source>
</evidence>
<dbReference type="FunFam" id="3.30.160.60:FF:000100">
    <property type="entry name" value="Zinc finger 45-like"/>
    <property type="match status" value="1"/>
</dbReference>
<dbReference type="Pfam" id="PF00096">
    <property type="entry name" value="zf-C2H2"/>
    <property type="match status" value="2"/>
</dbReference>
<dbReference type="Proteomes" id="UP000677228">
    <property type="component" value="Unassembled WGS sequence"/>
</dbReference>
<feature type="compositionally biased region" description="Low complexity" evidence="6">
    <location>
        <begin position="286"/>
        <end position="299"/>
    </location>
</feature>
<feature type="region of interest" description="Disordered" evidence="6">
    <location>
        <begin position="14"/>
        <end position="54"/>
    </location>
</feature>
<dbReference type="EMBL" id="CAJOBA010001917">
    <property type="protein sequence ID" value="CAF3620744.1"/>
    <property type="molecule type" value="Genomic_DNA"/>
</dbReference>
<dbReference type="PROSITE" id="PS00028">
    <property type="entry name" value="ZINC_FINGER_C2H2_1"/>
    <property type="match status" value="4"/>
</dbReference>
<reference evidence="8" key="1">
    <citation type="submission" date="2021-02" db="EMBL/GenBank/DDBJ databases">
        <authorList>
            <person name="Nowell W R."/>
        </authorList>
    </citation>
    <scope>NUCLEOTIDE SEQUENCE</scope>
</reference>
<dbReference type="GO" id="GO:0045944">
    <property type="term" value="P:positive regulation of transcription by RNA polymerase II"/>
    <property type="evidence" value="ECO:0007669"/>
    <property type="project" value="TreeGrafter"/>
</dbReference>
<dbReference type="GO" id="GO:0005634">
    <property type="term" value="C:nucleus"/>
    <property type="evidence" value="ECO:0007669"/>
    <property type="project" value="TreeGrafter"/>
</dbReference>
<feature type="region of interest" description="Disordered" evidence="6">
    <location>
        <begin position="286"/>
        <end position="339"/>
    </location>
</feature>
<evidence type="ECO:0000313" key="9">
    <source>
        <dbReference type="EMBL" id="CAF3620744.1"/>
    </source>
</evidence>
<evidence type="ECO:0000256" key="1">
    <source>
        <dbReference type="ARBA" id="ARBA00022723"/>
    </source>
</evidence>
<evidence type="ECO:0000256" key="5">
    <source>
        <dbReference type="PROSITE-ProRule" id="PRU00042"/>
    </source>
</evidence>
<keyword evidence="4" id="KW-0862">Zinc</keyword>
<feature type="compositionally biased region" description="Basic and acidic residues" evidence="6">
    <location>
        <begin position="26"/>
        <end position="39"/>
    </location>
</feature>
<sequence>TFCANKTRYIEDMNNTYSHSEDSEDSRENDGTRHMHTDDTNTTSPPSYGWSSDEKENISPVCKYCGKSFANQSNLRHHIEVIHNKTNKWRCTLCGKVCSSKSNLKVHFRVHVRVKVYYCKFCDYSCMHHSSIRDHLTKMHPDKQHSTLEPGYNFNAQAVPEPDQFNSGDFDSIEFVKKNNNIRHTLTPRNNVVPSRLPLSSPAAKKRKSESNILQRPREQQASVSLSQPPVPQQQVRRDTSTNQAYPFLPFPGFSFAYPPFALYSGLVPSTFIPMFNAVASSSMNTTTSTTISSSTENSAVNTTTPSSSRSLGVSNTLKSSTPPTPIAAHQSHSQPTSSNGFIPYSYSVDGLLNLTTGSTASTSNDAATSSPISPKKQKRKKIVDGNLNDENKSGYPCHHCRLSFFDKQTFELHSRLHTCDENPWKCKMCGEETRNDKEFIIHILKYNYHSV</sequence>
<dbReference type="SUPFAM" id="SSF57667">
    <property type="entry name" value="beta-beta-alpha zinc fingers"/>
    <property type="match status" value="3"/>
</dbReference>
<dbReference type="SMART" id="SM00355">
    <property type="entry name" value="ZnF_C2H2"/>
    <property type="match status" value="5"/>
</dbReference>
<evidence type="ECO:0000313" key="10">
    <source>
        <dbReference type="Proteomes" id="UP000677228"/>
    </source>
</evidence>
<keyword evidence="2" id="KW-0677">Repeat</keyword>
<feature type="region of interest" description="Disordered" evidence="6">
    <location>
        <begin position="186"/>
        <end position="240"/>
    </location>
</feature>
<dbReference type="PANTHER" id="PTHR24403">
    <property type="entry name" value="ZINC FINGER PROTEIN"/>
    <property type="match status" value="1"/>
</dbReference>
<dbReference type="Gene3D" id="3.30.160.60">
    <property type="entry name" value="Classic Zinc Finger"/>
    <property type="match status" value="3"/>
</dbReference>
<feature type="domain" description="C2H2-type" evidence="7">
    <location>
        <begin position="60"/>
        <end position="88"/>
    </location>
</feature>
<dbReference type="PROSITE" id="PS50157">
    <property type="entry name" value="ZINC_FINGER_C2H2_2"/>
    <property type="match status" value="3"/>
</dbReference>
<dbReference type="InterPro" id="IPR036236">
    <property type="entry name" value="Znf_C2H2_sf"/>
</dbReference>
<protein>
    <recommendedName>
        <fullName evidence="7">C2H2-type domain-containing protein</fullName>
    </recommendedName>
</protein>
<dbReference type="InterPro" id="IPR013087">
    <property type="entry name" value="Znf_C2H2_type"/>
</dbReference>
<dbReference type="PANTHER" id="PTHR24403:SF67">
    <property type="entry name" value="FI01116P-RELATED"/>
    <property type="match status" value="1"/>
</dbReference>
<gene>
    <name evidence="8" type="ORF">OVA965_LOCUS6386</name>
    <name evidence="9" type="ORF">TMI583_LOCUS6386</name>
</gene>
<feature type="region of interest" description="Disordered" evidence="6">
    <location>
        <begin position="358"/>
        <end position="382"/>
    </location>
</feature>
<evidence type="ECO:0000256" key="2">
    <source>
        <dbReference type="ARBA" id="ARBA00022737"/>
    </source>
</evidence>
<feature type="domain" description="C2H2-type" evidence="7">
    <location>
        <begin position="89"/>
        <end position="116"/>
    </location>
</feature>
<feature type="compositionally biased region" description="Polar residues" evidence="6">
    <location>
        <begin position="300"/>
        <end position="322"/>
    </location>
</feature>
<comment type="caution">
    <text evidence="8">The sequence shown here is derived from an EMBL/GenBank/DDBJ whole genome shotgun (WGS) entry which is preliminary data.</text>
</comment>
<proteinExistence type="predicted"/>
<keyword evidence="3 5" id="KW-0863">Zinc-finger</keyword>
<organism evidence="8 10">
    <name type="scientific">Didymodactylos carnosus</name>
    <dbReference type="NCBI Taxonomy" id="1234261"/>
    <lineage>
        <taxon>Eukaryota</taxon>
        <taxon>Metazoa</taxon>
        <taxon>Spiralia</taxon>
        <taxon>Gnathifera</taxon>
        <taxon>Rotifera</taxon>
        <taxon>Eurotatoria</taxon>
        <taxon>Bdelloidea</taxon>
        <taxon>Philodinida</taxon>
        <taxon>Philodinidae</taxon>
        <taxon>Didymodactylos</taxon>
    </lineage>
</organism>
<feature type="non-terminal residue" evidence="8">
    <location>
        <position position="1"/>
    </location>
</feature>
<feature type="domain" description="C2H2-type" evidence="7">
    <location>
        <begin position="396"/>
        <end position="423"/>
    </location>
</feature>